<dbReference type="EMBL" id="JALDYZ010000002">
    <property type="protein sequence ID" value="MDI7921750.1"/>
    <property type="molecule type" value="Genomic_DNA"/>
</dbReference>
<comment type="caution">
    <text evidence="1">The sequence shown here is derived from an EMBL/GenBank/DDBJ whole genome shotgun (WGS) entry which is preliminary data.</text>
</comment>
<evidence type="ECO:0000313" key="2">
    <source>
        <dbReference type="Proteomes" id="UP001161580"/>
    </source>
</evidence>
<organism evidence="1 2">
    <name type="scientific">Ferirhizobium litorale</name>
    <dbReference type="NCBI Taxonomy" id="2927786"/>
    <lineage>
        <taxon>Bacteria</taxon>
        <taxon>Pseudomonadati</taxon>
        <taxon>Pseudomonadota</taxon>
        <taxon>Alphaproteobacteria</taxon>
        <taxon>Hyphomicrobiales</taxon>
        <taxon>Rhizobiaceae</taxon>
        <taxon>Ferirhizobium</taxon>
    </lineage>
</organism>
<dbReference type="AlphaFoldDB" id="A0AAE3QD36"/>
<protein>
    <submittedName>
        <fullName evidence="1">Uncharacterized protein</fullName>
    </submittedName>
</protein>
<dbReference type="Proteomes" id="UP001161580">
    <property type="component" value="Unassembled WGS sequence"/>
</dbReference>
<dbReference type="RefSeq" id="WP_311794287.1">
    <property type="nucleotide sequence ID" value="NZ_JALDYZ010000002.1"/>
</dbReference>
<reference evidence="1" key="1">
    <citation type="submission" date="2022-03" db="EMBL/GenBank/DDBJ databases">
        <title>Fererhizobium litorale gen. nov., sp. nov., isolated from sandy sediments of the Sea of Japan seashore.</title>
        <authorList>
            <person name="Romanenko L."/>
            <person name="Kurilenko V."/>
            <person name="Otstavnykh N."/>
            <person name="Svetashev V."/>
            <person name="Tekutyeva L."/>
            <person name="Isaeva M."/>
            <person name="Mikhailov V."/>
        </authorList>
    </citation>
    <scope>NUCLEOTIDE SEQUENCE</scope>
    <source>
        <strain evidence="1">KMM 9576</strain>
    </source>
</reference>
<accession>A0AAE3QD36</accession>
<proteinExistence type="predicted"/>
<sequence length="129" mass="14063">MKPDPKEIIAAIDDTDALLELASDALDESPRPKIQAAIATCLRAAKQRLNRIADELDTYMLEEEKAAAVARDAAAAFTDPIEVSDARRAEITAKIQDSIRHGQEVRSELAILDEINAINQALKQVGGRE</sequence>
<keyword evidence="2" id="KW-1185">Reference proteome</keyword>
<gene>
    <name evidence="1" type="ORF">MRS75_06575</name>
</gene>
<evidence type="ECO:0000313" key="1">
    <source>
        <dbReference type="EMBL" id="MDI7921750.1"/>
    </source>
</evidence>
<name>A0AAE3QD36_9HYPH</name>